<dbReference type="EMBL" id="JAWLKB010000002">
    <property type="protein sequence ID" value="MDV6266070.1"/>
    <property type="molecule type" value="Genomic_DNA"/>
</dbReference>
<dbReference type="InterPro" id="IPR056955">
    <property type="entry name" value="ORC-CDC6-like"/>
</dbReference>
<evidence type="ECO:0000313" key="1">
    <source>
        <dbReference type="EMBL" id="MDV6266070.1"/>
    </source>
</evidence>
<dbReference type="Proteomes" id="UP001185927">
    <property type="component" value="Unassembled WGS sequence"/>
</dbReference>
<comment type="caution">
    <text evidence="1">The sequence shown here is derived from an EMBL/GenBank/DDBJ whole genome shotgun (WGS) entry which is preliminary data.</text>
</comment>
<keyword evidence="2" id="KW-1185">Reference proteome</keyword>
<dbReference type="Pfam" id="PF24389">
    <property type="entry name" value="ORC-CDC6-like"/>
    <property type="match status" value="1"/>
</dbReference>
<gene>
    <name evidence="1" type="ORF">R3Q16_05600</name>
</gene>
<protein>
    <submittedName>
        <fullName evidence="1">Uncharacterized protein</fullName>
    </submittedName>
</protein>
<sequence>MSQNESKGSSVDEIQKALSLALGQVRTEQLEAGELFEMFSKPVYWAKLVGKRPCMLIGGRGTGKTTTLRGLSFEGQSKLSGLDISDWTAIGAYWRIESNVVTAFRGRKIAEDKWIRIFSHYVNLQMLSKILDFVDWRRSELSVDTKFEESALSLVGISLTIDDPKNLQELSLSIDREIAFLEAKINGATRELEDMKNSALGKPVEYLLRSLRADSDLENLTFTFCIDEFENLEPYQQRVINTLVKHVGDSGFTFKIGVRSTVRRERNTLVEDQPLVDPADYATIDIVDHLKEQSFSNFAAKICESRLKRLPESYRPRIDILQLLPDLAESDEALMLGADSLILEIRSDLVAQGASLVQLQTFDAMSIASACLVDYWSKTQGVSKLAMLVEAISDPGKWKTRANNYSYAMLFTYKRGKRGLKKYYCGWSTYISICDGNIRYALRLVYEALILHTADKRDLSEPVSPEIQTDAAMRVGDMSLRELQGLSASGAQLMRLNLSLGRIYGVMAAEPQGHTPEVNQFRVTRNDINSDDVDRLLDSAIMHGALTSFAGDKQARNSGETKQNDYQLHPIFSPYFQYSHRRKRRMNIAAGDFLELAGPNARRSIEKILRSRVSNEVVELPEQLSIYSGFYNE</sequence>
<reference evidence="1 2" key="1">
    <citation type="submission" date="2023-10" db="EMBL/GenBank/DDBJ databases">
        <title>Development of a sustainable strategy for remediation of hydrocarbon-contaminated territories based on the waste exchange concept.</title>
        <authorList>
            <person name="Krivoruchko A."/>
        </authorList>
    </citation>
    <scope>NUCLEOTIDE SEQUENCE [LARGE SCALE GENOMIC DNA]</scope>
    <source>
        <strain evidence="1 2">IEGM 1203</strain>
    </source>
</reference>
<name>A0ABU4BPE6_RHOGO</name>
<proteinExistence type="predicted"/>
<evidence type="ECO:0000313" key="2">
    <source>
        <dbReference type="Proteomes" id="UP001185927"/>
    </source>
</evidence>
<accession>A0ABU4BPE6</accession>
<organism evidence="1 2">
    <name type="scientific">Rhodococcus globerulus</name>
    <dbReference type="NCBI Taxonomy" id="33008"/>
    <lineage>
        <taxon>Bacteria</taxon>
        <taxon>Bacillati</taxon>
        <taxon>Actinomycetota</taxon>
        <taxon>Actinomycetes</taxon>
        <taxon>Mycobacteriales</taxon>
        <taxon>Nocardiaceae</taxon>
        <taxon>Rhodococcus</taxon>
    </lineage>
</organism>
<dbReference type="RefSeq" id="WP_317540782.1">
    <property type="nucleotide sequence ID" value="NZ_JAWLKB010000002.1"/>
</dbReference>